<reference evidence="1 2" key="1">
    <citation type="submission" date="2016-04" db="EMBL/GenBank/DDBJ databases">
        <title>Evolutionary innovation and constraint leading to complex multicellularity in the Ascomycota.</title>
        <authorList>
            <person name="Cisse O."/>
            <person name="Nguyen A."/>
            <person name="Hewitt D.A."/>
            <person name="Jedd G."/>
            <person name="Stajich J.E."/>
        </authorList>
    </citation>
    <scope>NUCLEOTIDE SEQUENCE [LARGE SCALE GENOMIC DNA]</scope>
    <source>
        <strain evidence="1 2">DAH-3</strain>
    </source>
</reference>
<comment type="caution">
    <text evidence="1">The sequence shown here is derived from an EMBL/GenBank/DDBJ whole genome shotgun (WGS) entry which is preliminary data.</text>
</comment>
<dbReference type="EMBL" id="LXFE01000217">
    <property type="protein sequence ID" value="OLL26215.1"/>
    <property type="molecule type" value="Genomic_DNA"/>
</dbReference>
<organism evidence="1 2">
    <name type="scientific">Neolecta irregularis (strain DAH-3)</name>
    <dbReference type="NCBI Taxonomy" id="1198029"/>
    <lineage>
        <taxon>Eukaryota</taxon>
        <taxon>Fungi</taxon>
        <taxon>Dikarya</taxon>
        <taxon>Ascomycota</taxon>
        <taxon>Taphrinomycotina</taxon>
        <taxon>Neolectales</taxon>
        <taxon>Neolectaceae</taxon>
        <taxon>Neolecta</taxon>
    </lineage>
</organism>
<evidence type="ECO:0000313" key="1">
    <source>
        <dbReference type="EMBL" id="OLL26215.1"/>
    </source>
</evidence>
<sequence>LGSFAGGGGYPSAVAVGVPGTPTIYGRCYKVIAILLDGCEPVQSYKPVISSNSYWNRQVRIRVSLERLMIEELALQAGSSSPKNWAEEVLVKKVRPYSVPFPFKHMRPPGIVDWSVISKASPQHIKTPVKCKIKQISTVQSDNMRKNI</sequence>
<proteinExistence type="predicted"/>
<dbReference type="AlphaFoldDB" id="A0A1U7LU61"/>
<name>A0A1U7LU61_NEOID</name>
<dbReference type="Proteomes" id="UP000186594">
    <property type="component" value="Unassembled WGS sequence"/>
</dbReference>
<accession>A0A1U7LU61</accession>
<feature type="non-terminal residue" evidence="1">
    <location>
        <position position="1"/>
    </location>
</feature>
<keyword evidence="2" id="KW-1185">Reference proteome</keyword>
<protein>
    <submittedName>
        <fullName evidence="1">Uncharacterized protein</fullName>
    </submittedName>
</protein>
<evidence type="ECO:0000313" key="2">
    <source>
        <dbReference type="Proteomes" id="UP000186594"/>
    </source>
</evidence>
<gene>
    <name evidence="1" type="ORF">NEOLI_004298</name>
</gene>